<organism evidence="6 7">
    <name type="scientific">Pseudonocardia hispaniensis</name>
    <dbReference type="NCBI Taxonomy" id="904933"/>
    <lineage>
        <taxon>Bacteria</taxon>
        <taxon>Bacillati</taxon>
        <taxon>Actinomycetota</taxon>
        <taxon>Actinomycetes</taxon>
        <taxon>Pseudonocardiales</taxon>
        <taxon>Pseudonocardiaceae</taxon>
        <taxon>Pseudonocardia</taxon>
    </lineage>
</organism>
<evidence type="ECO:0000313" key="6">
    <source>
        <dbReference type="EMBL" id="MFC5995369.1"/>
    </source>
</evidence>
<protein>
    <recommendedName>
        <fullName evidence="5">GS catalytic domain-containing protein</fullName>
    </recommendedName>
</protein>
<dbReference type="PROSITE" id="PS51987">
    <property type="entry name" value="GS_CATALYTIC"/>
    <property type="match status" value="1"/>
</dbReference>
<feature type="domain" description="GS catalytic" evidence="5">
    <location>
        <begin position="1"/>
        <end position="127"/>
    </location>
</feature>
<proteinExistence type="inferred from homology"/>
<accession>A0ABW1J3G9</accession>
<gene>
    <name evidence="6" type="ORF">ACFQE5_14235</name>
</gene>
<dbReference type="PANTHER" id="PTHR43785">
    <property type="entry name" value="GAMMA-GLUTAMYLPUTRESCINE SYNTHETASE"/>
    <property type="match status" value="1"/>
</dbReference>
<comment type="caution">
    <text evidence="6">The sequence shown here is derived from an EMBL/GenBank/DDBJ whole genome shotgun (WGS) entry which is preliminary data.</text>
</comment>
<dbReference type="InterPro" id="IPR008146">
    <property type="entry name" value="Gln_synth_cat_dom"/>
</dbReference>
<dbReference type="Gene3D" id="3.30.590.10">
    <property type="entry name" value="Glutamine synthetase/guanido kinase, catalytic domain"/>
    <property type="match status" value="1"/>
</dbReference>
<evidence type="ECO:0000259" key="5">
    <source>
        <dbReference type="PROSITE" id="PS51987"/>
    </source>
</evidence>
<dbReference type="PANTHER" id="PTHR43785:SF12">
    <property type="entry name" value="TYPE-1 GLUTAMINE SYNTHETASE 2"/>
    <property type="match status" value="1"/>
</dbReference>
<dbReference type="SUPFAM" id="SSF55931">
    <property type="entry name" value="Glutamine synthetase/guanido kinase"/>
    <property type="match status" value="1"/>
</dbReference>
<dbReference type="InterPro" id="IPR014746">
    <property type="entry name" value="Gln_synth/guanido_kin_cat_dom"/>
</dbReference>
<comment type="similarity">
    <text evidence="1 3 4">Belongs to the glutamine synthetase family.</text>
</comment>
<dbReference type="EMBL" id="JBHSQW010000031">
    <property type="protein sequence ID" value="MFC5995369.1"/>
    <property type="molecule type" value="Genomic_DNA"/>
</dbReference>
<evidence type="ECO:0000256" key="3">
    <source>
        <dbReference type="PROSITE-ProRule" id="PRU01331"/>
    </source>
</evidence>
<sequence length="127" mass="13844">MQGFDDRTTTCRVILDSVAGARVEHRRAGADATPYIVASAILAGGLLGLEAQLTLPPTGPSGNGIPVPATLAEAIEAFEGSPRVKRMLADWFIEAFAATRRRELTQYEAWLRENITAFELGRHLEHQ</sequence>
<dbReference type="Proteomes" id="UP001596302">
    <property type="component" value="Unassembled WGS sequence"/>
</dbReference>
<evidence type="ECO:0000256" key="4">
    <source>
        <dbReference type="RuleBase" id="RU000384"/>
    </source>
</evidence>
<evidence type="ECO:0000256" key="1">
    <source>
        <dbReference type="ARBA" id="ARBA00009897"/>
    </source>
</evidence>
<reference evidence="7" key="1">
    <citation type="journal article" date="2019" name="Int. J. Syst. Evol. Microbiol.">
        <title>The Global Catalogue of Microorganisms (GCM) 10K type strain sequencing project: providing services to taxonomists for standard genome sequencing and annotation.</title>
        <authorList>
            <consortium name="The Broad Institute Genomics Platform"/>
            <consortium name="The Broad Institute Genome Sequencing Center for Infectious Disease"/>
            <person name="Wu L."/>
            <person name="Ma J."/>
        </authorList>
    </citation>
    <scope>NUCLEOTIDE SEQUENCE [LARGE SCALE GENOMIC DNA]</scope>
    <source>
        <strain evidence="7">CCM 8391</strain>
    </source>
</reference>
<keyword evidence="7" id="KW-1185">Reference proteome</keyword>
<evidence type="ECO:0000313" key="7">
    <source>
        <dbReference type="Proteomes" id="UP001596302"/>
    </source>
</evidence>
<keyword evidence="2" id="KW-0436">Ligase</keyword>
<dbReference type="RefSeq" id="WP_379585678.1">
    <property type="nucleotide sequence ID" value="NZ_JBHSQW010000031.1"/>
</dbReference>
<evidence type="ECO:0000256" key="2">
    <source>
        <dbReference type="ARBA" id="ARBA00022598"/>
    </source>
</evidence>
<name>A0ABW1J3G9_9PSEU</name>
<dbReference type="Pfam" id="PF00120">
    <property type="entry name" value="Gln-synt_C"/>
    <property type="match status" value="1"/>
</dbReference>